<dbReference type="RefSeq" id="WP_135960263.1">
    <property type="nucleotide sequence ID" value="NZ_AQFR02000001.1"/>
</dbReference>
<dbReference type="Proteomes" id="UP000309117">
    <property type="component" value="Unassembled WGS sequence"/>
</dbReference>
<gene>
    <name evidence="2" type="ORF">E5351_02225</name>
</gene>
<sequence length="120" mass="13862">MSKNINIKQPKSVQRAAQEMNPADALVDTISRGRSERKSKSSEIDHRKKPTEELRSEKRVLSVTKQIDSDLRIMAAYYGDSINEVVNKAILDLIKKTDRKEEFQNVLKFLEKSNKSKWNV</sequence>
<evidence type="ECO:0000313" key="2">
    <source>
        <dbReference type="EMBL" id="TGY16833.1"/>
    </source>
</evidence>
<evidence type="ECO:0000313" key="3">
    <source>
        <dbReference type="Proteomes" id="UP000309117"/>
    </source>
</evidence>
<dbReference type="AlphaFoldDB" id="A0A4S2BQX0"/>
<feature type="region of interest" description="Disordered" evidence="1">
    <location>
        <begin position="1"/>
        <end position="56"/>
    </location>
</feature>
<accession>A0A4S2BQX0</accession>
<reference evidence="2 3" key="1">
    <citation type="submission" date="2019-04" db="EMBL/GenBank/DDBJ databases">
        <title>Microbes associate with the intestines of laboratory mice.</title>
        <authorList>
            <person name="Navarre W."/>
            <person name="Wong E."/>
            <person name="Huang K."/>
            <person name="Tropini C."/>
            <person name="Ng K."/>
            <person name="Yu B."/>
        </authorList>
    </citation>
    <scope>NUCLEOTIDE SEQUENCE [LARGE SCALE GENOMIC DNA]</scope>
    <source>
        <strain evidence="2 3">NM61_E11</strain>
    </source>
</reference>
<evidence type="ECO:0000256" key="1">
    <source>
        <dbReference type="SAM" id="MobiDB-lite"/>
    </source>
</evidence>
<feature type="compositionally biased region" description="Basic and acidic residues" evidence="1">
    <location>
        <begin position="31"/>
        <end position="56"/>
    </location>
</feature>
<dbReference type="EMBL" id="SRYV01000003">
    <property type="protein sequence ID" value="TGY16833.1"/>
    <property type="molecule type" value="Genomic_DNA"/>
</dbReference>
<name>A0A4S2BQX0_9LACO</name>
<organism evidence="2 3">
    <name type="scientific">Lactobacillus intestinalis</name>
    <dbReference type="NCBI Taxonomy" id="151781"/>
    <lineage>
        <taxon>Bacteria</taxon>
        <taxon>Bacillati</taxon>
        <taxon>Bacillota</taxon>
        <taxon>Bacilli</taxon>
        <taxon>Lactobacillales</taxon>
        <taxon>Lactobacillaceae</taxon>
        <taxon>Lactobacillus</taxon>
    </lineage>
</organism>
<comment type="caution">
    <text evidence="2">The sequence shown here is derived from an EMBL/GenBank/DDBJ whole genome shotgun (WGS) entry which is preliminary data.</text>
</comment>
<protein>
    <submittedName>
        <fullName evidence="2">Uncharacterized protein</fullName>
    </submittedName>
</protein>
<proteinExistence type="predicted"/>
<feature type="compositionally biased region" description="Polar residues" evidence="1">
    <location>
        <begin position="1"/>
        <end position="12"/>
    </location>
</feature>